<dbReference type="GO" id="GO:0031297">
    <property type="term" value="P:replication fork processing"/>
    <property type="evidence" value="ECO:0007669"/>
    <property type="project" value="TreeGrafter"/>
</dbReference>
<proteinExistence type="predicted"/>
<dbReference type="GO" id="GO:0003682">
    <property type="term" value="F:chromatin binding"/>
    <property type="evidence" value="ECO:0007669"/>
    <property type="project" value="TreeGrafter"/>
</dbReference>
<dbReference type="STRING" id="5098.A0A507QQ82"/>
<name>A0A507QQ82_MONPU</name>
<feature type="compositionally biased region" description="Polar residues" evidence="5">
    <location>
        <begin position="12"/>
        <end position="30"/>
    </location>
</feature>
<evidence type="ECO:0000313" key="8">
    <source>
        <dbReference type="Proteomes" id="UP000319663"/>
    </source>
</evidence>
<gene>
    <name evidence="7" type="ORF">MPDQ_002188</name>
</gene>
<accession>A0A507QQ82</accession>
<dbReference type="GO" id="GO:0046982">
    <property type="term" value="F:protein heterodimerization activity"/>
    <property type="evidence" value="ECO:0007669"/>
    <property type="project" value="InterPro"/>
</dbReference>
<dbReference type="EMBL" id="VIFY01000167">
    <property type="protein sequence ID" value="TQB69180.1"/>
    <property type="molecule type" value="Genomic_DNA"/>
</dbReference>
<dbReference type="PANTHER" id="PTHR22980">
    <property type="entry name" value="CORTISTATIN"/>
    <property type="match status" value="1"/>
</dbReference>
<dbReference type="SUPFAM" id="SSF47113">
    <property type="entry name" value="Histone-fold"/>
    <property type="match status" value="1"/>
</dbReference>
<evidence type="ECO:0000259" key="6">
    <source>
        <dbReference type="Pfam" id="PF15511"/>
    </source>
</evidence>
<dbReference type="InterPro" id="IPR009072">
    <property type="entry name" value="Histone-fold"/>
</dbReference>
<evidence type="ECO:0000256" key="5">
    <source>
        <dbReference type="SAM" id="MobiDB-lite"/>
    </source>
</evidence>
<dbReference type="GO" id="GO:0005694">
    <property type="term" value="C:chromosome"/>
    <property type="evidence" value="ECO:0007669"/>
    <property type="project" value="UniProtKB-SubCell"/>
</dbReference>
<evidence type="ECO:0000256" key="1">
    <source>
        <dbReference type="ARBA" id="ARBA00004123"/>
    </source>
</evidence>
<dbReference type="Pfam" id="PF15511">
    <property type="entry name" value="CENP-T_C"/>
    <property type="match status" value="1"/>
</dbReference>
<feature type="domain" description="CENP-T/Histone H4 histone fold" evidence="6">
    <location>
        <begin position="356"/>
        <end position="432"/>
    </location>
</feature>
<dbReference type="PANTHER" id="PTHR22980:SF5">
    <property type="entry name" value="CENP-T_HISTONE H4 HISTONE FOLD DOMAIN-CONTAINING PROTEIN"/>
    <property type="match status" value="1"/>
</dbReference>
<feature type="region of interest" description="Disordered" evidence="5">
    <location>
        <begin position="110"/>
        <end position="176"/>
    </location>
</feature>
<feature type="compositionally biased region" description="Acidic residues" evidence="5">
    <location>
        <begin position="130"/>
        <end position="139"/>
    </location>
</feature>
<dbReference type="Proteomes" id="UP000319663">
    <property type="component" value="Unassembled WGS sequence"/>
</dbReference>
<evidence type="ECO:0000256" key="4">
    <source>
        <dbReference type="ARBA" id="ARBA00023242"/>
    </source>
</evidence>
<dbReference type="CDD" id="cd22920">
    <property type="entry name" value="HFD_CENP-T"/>
    <property type="match status" value="1"/>
</dbReference>
<keyword evidence="3" id="KW-0158">Chromosome</keyword>
<sequence length="432" mass="47193">MATPRSHGRGTPQDSPASDANTPGETTLTRLQRLPRHLGTPSRYSMPGSPWTGRRTPRRRVTAAPSTPYGLRAMQRRAANTPSRDRRKSGRVQRESTFDVLKTLGKALAPTSQLIHSSPSVESKPPSEEVKDEIDELDREPEVERPRLSLPIEEEDEEGENDGGIEMRPPRLSLAIDEEEITLRSVEYPREAGDESNQGRPSLMSYAGVRLSENFGETTGLESGSERGDDTGLRGAFEGEDDTTISQGAFDKGGETQDLGRFNFTFDFPSPAAPAIEDPAEVPMHDEVFELTAMDVQPDLAATDFPSSDDAAGGFGLDLNLSPQASLSESPGIIGGGLRNEDISESGPKQKKLSRHGIPIPNIPSGVVRKLATQFARSRAMSKTKINRDTLAAIEQATSWFFEQMSEDLAVYSKHAGRSTIDESDVMTLMRR</sequence>
<protein>
    <recommendedName>
        <fullName evidence="6">CENP-T/Histone H4 histone fold domain-containing protein</fullName>
    </recommendedName>
</protein>
<dbReference type="Gene3D" id="1.10.20.10">
    <property type="entry name" value="Histone, subunit A"/>
    <property type="match status" value="1"/>
</dbReference>
<dbReference type="AlphaFoldDB" id="A0A507QQ82"/>
<feature type="compositionally biased region" description="Acidic residues" evidence="5">
    <location>
        <begin position="152"/>
        <end position="163"/>
    </location>
</feature>
<keyword evidence="4" id="KW-0539">Nucleus</keyword>
<evidence type="ECO:0000313" key="7">
    <source>
        <dbReference type="EMBL" id="TQB69180.1"/>
    </source>
</evidence>
<evidence type="ECO:0000256" key="3">
    <source>
        <dbReference type="ARBA" id="ARBA00022454"/>
    </source>
</evidence>
<dbReference type="InterPro" id="IPR035425">
    <property type="entry name" value="CENP-T/H4_C"/>
</dbReference>
<dbReference type="GO" id="GO:0000712">
    <property type="term" value="P:resolution of meiotic recombination intermediates"/>
    <property type="evidence" value="ECO:0007669"/>
    <property type="project" value="TreeGrafter"/>
</dbReference>
<comment type="subcellular location">
    <subcellularLocation>
        <location evidence="2">Chromosome</location>
    </subcellularLocation>
    <subcellularLocation>
        <location evidence="1">Nucleus</location>
    </subcellularLocation>
</comment>
<dbReference type="GO" id="GO:0071821">
    <property type="term" value="C:FANCM-MHF complex"/>
    <property type="evidence" value="ECO:0007669"/>
    <property type="project" value="TreeGrafter"/>
</dbReference>
<comment type="caution">
    <text evidence="7">The sequence shown here is derived from an EMBL/GenBank/DDBJ whole genome shotgun (WGS) entry which is preliminary data.</text>
</comment>
<organism evidence="7 8">
    <name type="scientific">Monascus purpureus</name>
    <name type="common">Red mold</name>
    <name type="synonym">Monascus anka</name>
    <dbReference type="NCBI Taxonomy" id="5098"/>
    <lineage>
        <taxon>Eukaryota</taxon>
        <taxon>Fungi</taxon>
        <taxon>Dikarya</taxon>
        <taxon>Ascomycota</taxon>
        <taxon>Pezizomycotina</taxon>
        <taxon>Eurotiomycetes</taxon>
        <taxon>Eurotiomycetidae</taxon>
        <taxon>Eurotiales</taxon>
        <taxon>Aspergillaceae</taxon>
        <taxon>Monascus</taxon>
    </lineage>
</organism>
<keyword evidence="8" id="KW-1185">Reference proteome</keyword>
<feature type="region of interest" description="Disordered" evidence="5">
    <location>
        <begin position="1"/>
        <end position="97"/>
    </location>
</feature>
<evidence type="ECO:0000256" key="2">
    <source>
        <dbReference type="ARBA" id="ARBA00004286"/>
    </source>
</evidence>
<reference evidence="7 8" key="1">
    <citation type="submission" date="2019-06" db="EMBL/GenBank/DDBJ databases">
        <title>Wine fermentation using esterase from Monascus purpureus.</title>
        <authorList>
            <person name="Geng C."/>
            <person name="Zhang Y."/>
        </authorList>
    </citation>
    <scope>NUCLEOTIDE SEQUENCE [LARGE SCALE GENOMIC DNA]</scope>
    <source>
        <strain evidence="7">HQ1</strain>
    </source>
</reference>